<dbReference type="InterPro" id="IPR000719">
    <property type="entry name" value="Prot_kinase_dom"/>
</dbReference>
<keyword evidence="5" id="KW-0418">Kinase</keyword>
<name>A0A822Y1J4_NELNU</name>
<evidence type="ECO:0000256" key="7">
    <source>
        <dbReference type="ARBA" id="ARBA00047899"/>
    </source>
</evidence>
<dbReference type="PANTHER" id="PTHR48006:SF88">
    <property type="entry name" value="LRR RECEPTOR-LIKE KINASE FAMILY PROTEIN"/>
    <property type="match status" value="1"/>
</dbReference>
<organism evidence="11 12">
    <name type="scientific">Nelumbo nucifera</name>
    <name type="common">Sacred lotus</name>
    <dbReference type="NCBI Taxonomy" id="4432"/>
    <lineage>
        <taxon>Eukaryota</taxon>
        <taxon>Viridiplantae</taxon>
        <taxon>Streptophyta</taxon>
        <taxon>Embryophyta</taxon>
        <taxon>Tracheophyta</taxon>
        <taxon>Spermatophyta</taxon>
        <taxon>Magnoliopsida</taxon>
        <taxon>Proteales</taxon>
        <taxon>Nelumbonaceae</taxon>
        <taxon>Nelumbo</taxon>
    </lineage>
</organism>
<dbReference type="Proteomes" id="UP000607653">
    <property type="component" value="Unassembled WGS sequence"/>
</dbReference>
<comment type="catalytic activity">
    <reaction evidence="8">
        <text>L-seryl-[protein] + ATP = O-phospho-L-seryl-[protein] + ADP + H(+)</text>
        <dbReference type="Rhea" id="RHEA:17989"/>
        <dbReference type="Rhea" id="RHEA-COMP:9863"/>
        <dbReference type="Rhea" id="RHEA-COMP:11604"/>
        <dbReference type="ChEBI" id="CHEBI:15378"/>
        <dbReference type="ChEBI" id="CHEBI:29999"/>
        <dbReference type="ChEBI" id="CHEBI:30616"/>
        <dbReference type="ChEBI" id="CHEBI:83421"/>
        <dbReference type="ChEBI" id="CHEBI:456216"/>
        <dbReference type="EC" id="2.7.11.1"/>
    </reaction>
</comment>
<sequence>MLDDLVTEMKLEDLMKFTKNFDKDHIIGSGRSGTVYKATPDTDCFLAIKRFEDSEHLERQFRAELTTLGKVMRHRNLVPLLSFCMAEEQRLLVYEYMPNRTLYDWLHPMDQGKSKALEWPKRLRIGIGLARGLAWLHYNSDTRIIHRNLTSKSVLLDENFEPKISNFGFAMLLNWDEFQTNTSMISEAGDLDYVGLDYTQTPVPALKRDVYSFGIVLLELLTGKQPDQVTNAQGSFNGSLVEWIAHLSDKTSGIYSAIDKSLIGRGFDGEILQFLGVACNCVLSPPKERPKMFEVYKTLRAVGEGYEFIDNDDLLM</sequence>
<dbReference type="SUPFAM" id="SSF56112">
    <property type="entry name" value="Protein kinase-like (PK-like)"/>
    <property type="match status" value="1"/>
</dbReference>
<evidence type="ECO:0000256" key="5">
    <source>
        <dbReference type="ARBA" id="ARBA00022777"/>
    </source>
</evidence>
<evidence type="ECO:0000256" key="6">
    <source>
        <dbReference type="ARBA" id="ARBA00022840"/>
    </source>
</evidence>
<comment type="catalytic activity">
    <reaction evidence="7">
        <text>L-threonyl-[protein] + ATP = O-phospho-L-threonyl-[protein] + ADP + H(+)</text>
        <dbReference type="Rhea" id="RHEA:46608"/>
        <dbReference type="Rhea" id="RHEA-COMP:11060"/>
        <dbReference type="Rhea" id="RHEA-COMP:11605"/>
        <dbReference type="ChEBI" id="CHEBI:15378"/>
        <dbReference type="ChEBI" id="CHEBI:30013"/>
        <dbReference type="ChEBI" id="CHEBI:30616"/>
        <dbReference type="ChEBI" id="CHEBI:61977"/>
        <dbReference type="ChEBI" id="CHEBI:456216"/>
        <dbReference type="EC" id="2.7.11.1"/>
    </reaction>
</comment>
<dbReference type="InterPro" id="IPR017441">
    <property type="entry name" value="Protein_kinase_ATP_BS"/>
</dbReference>
<keyword evidence="2" id="KW-0723">Serine/threonine-protein kinase</keyword>
<evidence type="ECO:0000313" key="12">
    <source>
        <dbReference type="Proteomes" id="UP000607653"/>
    </source>
</evidence>
<dbReference type="AlphaFoldDB" id="A0A822Y1J4"/>
<comment type="caution">
    <text evidence="11">The sequence shown here is derived from an EMBL/GenBank/DDBJ whole genome shotgun (WGS) entry which is preliminary data.</text>
</comment>
<proteinExistence type="predicted"/>
<dbReference type="InterPro" id="IPR051824">
    <property type="entry name" value="LRR_Rcpt-Like_S/T_Kinase"/>
</dbReference>
<dbReference type="Gene3D" id="3.30.200.20">
    <property type="entry name" value="Phosphorylase Kinase, domain 1"/>
    <property type="match status" value="1"/>
</dbReference>
<evidence type="ECO:0000313" key="11">
    <source>
        <dbReference type="EMBL" id="DAD25126.1"/>
    </source>
</evidence>
<accession>A0A822Y1J4</accession>
<keyword evidence="4 9" id="KW-0547">Nucleotide-binding</keyword>
<evidence type="ECO:0000259" key="10">
    <source>
        <dbReference type="PROSITE" id="PS50011"/>
    </source>
</evidence>
<evidence type="ECO:0000256" key="2">
    <source>
        <dbReference type="ARBA" id="ARBA00022527"/>
    </source>
</evidence>
<evidence type="ECO:0000256" key="3">
    <source>
        <dbReference type="ARBA" id="ARBA00022679"/>
    </source>
</evidence>
<feature type="binding site" evidence="9">
    <location>
        <position position="49"/>
    </location>
    <ligand>
        <name>ATP</name>
        <dbReference type="ChEBI" id="CHEBI:30616"/>
    </ligand>
</feature>
<feature type="domain" description="Protein kinase" evidence="10">
    <location>
        <begin position="21"/>
        <end position="309"/>
    </location>
</feature>
<evidence type="ECO:0000256" key="4">
    <source>
        <dbReference type="ARBA" id="ARBA00022741"/>
    </source>
</evidence>
<dbReference type="InterPro" id="IPR011009">
    <property type="entry name" value="Kinase-like_dom_sf"/>
</dbReference>
<dbReference type="Gene3D" id="1.10.510.10">
    <property type="entry name" value="Transferase(Phosphotransferase) domain 1"/>
    <property type="match status" value="1"/>
</dbReference>
<keyword evidence="12" id="KW-1185">Reference proteome</keyword>
<dbReference type="GO" id="GO:0005524">
    <property type="term" value="F:ATP binding"/>
    <property type="evidence" value="ECO:0007669"/>
    <property type="project" value="UniProtKB-UniRule"/>
</dbReference>
<dbReference type="EC" id="2.7.11.1" evidence="1"/>
<gene>
    <name evidence="11" type="ORF">HUJ06_026590</name>
</gene>
<evidence type="ECO:0000256" key="1">
    <source>
        <dbReference type="ARBA" id="ARBA00012513"/>
    </source>
</evidence>
<evidence type="ECO:0000256" key="8">
    <source>
        <dbReference type="ARBA" id="ARBA00048679"/>
    </source>
</evidence>
<protein>
    <recommendedName>
        <fullName evidence="1">non-specific serine/threonine protein kinase</fullName>
        <ecNumber evidence="1">2.7.11.1</ecNumber>
    </recommendedName>
</protein>
<dbReference type="PROSITE" id="PS00107">
    <property type="entry name" value="PROTEIN_KINASE_ATP"/>
    <property type="match status" value="1"/>
</dbReference>
<reference evidence="11 12" key="1">
    <citation type="journal article" date="2020" name="Mol. Biol. Evol.">
        <title>Distinct Expression and Methylation Patterns for Genes with Different Fates following a Single Whole-Genome Duplication in Flowering Plants.</title>
        <authorList>
            <person name="Shi T."/>
            <person name="Rahmani R.S."/>
            <person name="Gugger P.F."/>
            <person name="Wang M."/>
            <person name="Li H."/>
            <person name="Zhang Y."/>
            <person name="Li Z."/>
            <person name="Wang Q."/>
            <person name="Van de Peer Y."/>
            <person name="Marchal K."/>
            <person name="Chen J."/>
        </authorList>
    </citation>
    <scope>NUCLEOTIDE SEQUENCE [LARGE SCALE GENOMIC DNA]</scope>
    <source>
        <tissue evidence="11">Leaf</tissue>
    </source>
</reference>
<keyword evidence="6 9" id="KW-0067">ATP-binding</keyword>
<dbReference type="EMBL" id="DUZY01000001">
    <property type="protein sequence ID" value="DAD25126.1"/>
    <property type="molecule type" value="Genomic_DNA"/>
</dbReference>
<dbReference type="GO" id="GO:0004674">
    <property type="term" value="F:protein serine/threonine kinase activity"/>
    <property type="evidence" value="ECO:0007669"/>
    <property type="project" value="UniProtKB-KW"/>
</dbReference>
<dbReference type="PANTHER" id="PTHR48006">
    <property type="entry name" value="LEUCINE-RICH REPEAT-CONTAINING PROTEIN DDB_G0281931-RELATED"/>
    <property type="match status" value="1"/>
</dbReference>
<dbReference type="FunFam" id="1.10.510.10:FF:001023">
    <property type="entry name" value="Os07g0541700 protein"/>
    <property type="match status" value="1"/>
</dbReference>
<keyword evidence="3" id="KW-0808">Transferase</keyword>
<dbReference type="Pfam" id="PF07714">
    <property type="entry name" value="PK_Tyr_Ser-Thr"/>
    <property type="match status" value="1"/>
</dbReference>
<evidence type="ECO:0000256" key="9">
    <source>
        <dbReference type="PROSITE-ProRule" id="PRU10141"/>
    </source>
</evidence>
<dbReference type="InterPro" id="IPR001245">
    <property type="entry name" value="Ser-Thr/Tyr_kinase_cat_dom"/>
</dbReference>
<dbReference type="PROSITE" id="PS50011">
    <property type="entry name" value="PROTEIN_KINASE_DOM"/>
    <property type="match status" value="1"/>
</dbReference>